<comment type="caution">
    <text evidence="1">The sequence shown here is derived from an EMBL/GenBank/DDBJ whole genome shotgun (WGS) entry which is preliminary data.</text>
</comment>
<proteinExistence type="predicted"/>
<dbReference type="Proteomes" id="UP000798662">
    <property type="component" value="Chromosome 2"/>
</dbReference>
<organism evidence="1 2">
    <name type="scientific">Pyropia yezoensis</name>
    <name type="common">Susabi-nori</name>
    <name type="synonym">Porphyra yezoensis</name>
    <dbReference type="NCBI Taxonomy" id="2788"/>
    <lineage>
        <taxon>Eukaryota</taxon>
        <taxon>Rhodophyta</taxon>
        <taxon>Bangiophyceae</taxon>
        <taxon>Bangiales</taxon>
        <taxon>Bangiaceae</taxon>
        <taxon>Pyropia</taxon>
    </lineage>
</organism>
<reference evidence="1" key="1">
    <citation type="submission" date="2019-11" db="EMBL/GenBank/DDBJ databases">
        <title>Nori genome reveals adaptations in red seaweeds to the harsh intertidal environment.</title>
        <authorList>
            <person name="Wang D."/>
            <person name="Mao Y."/>
        </authorList>
    </citation>
    <scope>NUCLEOTIDE SEQUENCE</scope>
    <source>
        <tissue evidence="1">Gametophyte</tissue>
    </source>
</reference>
<sequence>MPMGRSPGSPSGPTPPGLARSRRSAPARACAAAAGTRVTAASDTSSSNTPTSASCPPPSSAHRCSTRRPDGPGAAPRGARRMASVTASRVTPRGTVAASPKSAASARRSPNSASTDAAEVGADAAGGKRRSAFRHTAALCGAGSSATRARAAALSRPARTRRSARRWDGASAVAAWSPPRTTLRRPSKRRRHDGRHTPALRSARAVLNSPFSTASARTWWVSGGSGASGAVAGATAGTWRRREGSSSSHSQACCCSGSRRTQSRASAASTLQAPSSAAGTCATVRAPDATRGDQSAAVGAARRRKSARAATQAGGSAANSVCPSPAAAAPCAAPAPRASPPSPAAAAGAAAATTRARWRRGLGRQRASWADRELRPRGPRCARYGRPHQRHPPSPSSVAVAAGTSPITWA</sequence>
<keyword evidence="2" id="KW-1185">Reference proteome</keyword>
<protein>
    <submittedName>
        <fullName evidence="1">Uncharacterized protein</fullName>
    </submittedName>
</protein>
<evidence type="ECO:0000313" key="1">
    <source>
        <dbReference type="EMBL" id="KAK1865652.1"/>
    </source>
</evidence>
<dbReference type="EMBL" id="CM020619">
    <property type="protein sequence ID" value="KAK1865652.1"/>
    <property type="molecule type" value="Genomic_DNA"/>
</dbReference>
<accession>A0ACC3C661</accession>
<name>A0ACC3C661_PYRYE</name>
<evidence type="ECO:0000313" key="2">
    <source>
        <dbReference type="Proteomes" id="UP000798662"/>
    </source>
</evidence>
<gene>
    <name evidence="1" type="ORF">I4F81_008181</name>
</gene>